<proteinExistence type="inferred from homology"/>
<dbReference type="InterPro" id="IPR003676">
    <property type="entry name" value="SAUR_fam"/>
</dbReference>
<dbReference type="EMBL" id="JADFTS010000006">
    <property type="protein sequence ID" value="KAF9599923.1"/>
    <property type="molecule type" value="Genomic_DNA"/>
</dbReference>
<dbReference type="OrthoDB" id="1897212at2759"/>
<comment type="caution">
    <text evidence="2">The sequence shown here is derived from an EMBL/GenBank/DDBJ whole genome shotgun (WGS) entry which is preliminary data.</text>
</comment>
<comment type="similarity">
    <text evidence="1">Belongs to the ARG7 family.</text>
</comment>
<dbReference type="PANTHER" id="PTHR31374">
    <property type="entry name" value="AUXIN-INDUCED PROTEIN-LIKE-RELATED"/>
    <property type="match status" value="1"/>
</dbReference>
<organism evidence="2 3">
    <name type="scientific">Coptis chinensis</name>
    <dbReference type="NCBI Taxonomy" id="261450"/>
    <lineage>
        <taxon>Eukaryota</taxon>
        <taxon>Viridiplantae</taxon>
        <taxon>Streptophyta</taxon>
        <taxon>Embryophyta</taxon>
        <taxon>Tracheophyta</taxon>
        <taxon>Spermatophyta</taxon>
        <taxon>Magnoliopsida</taxon>
        <taxon>Ranunculales</taxon>
        <taxon>Ranunculaceae</taxon>
        <taxon>Coptidoideae</taxon>
        <taxon>Coptis</taxon>
    </lineage>
</organism>
<reference evidence="2 3" key="1">
    <citation type="submission" date="2020-10" db="EMBL/GenBank/DDBJ databases">
        <title>The Coptis chinensis genome and diversification of protoberbering-type alkaloids.</title>
        <authorList>
            <person name="Wang B."/>
            <person name="Shu S."/>
            <person name="Song C."/>
            <person name="Liu Y."/>
        </authorList>
    </citation>
    <scope>NUCLEOTIDE SEQUENCE [LARGE SCALE GENOMIC DNA]</scope>
    <source>
        <strain evidence="2">HL-2020</strain>
        <tissue evidence="2">Leaf</tissue>
    </source>
</reference>
<dbReference type="AlphaFoldDB" id="A0A835HN39"/>
<dbReference type="Pfam" id="PF02519">
    <property type="entry name" value="Auxin_inducible"/>
    <property type="match status" value="1"/>
</dbReference>
<dbReference type="GO" id="GO:0009733">
    <property type="term" value="P:response to auxin"/>
    <property type="evidence" value="ECO:0007669"/>
    <property type="project" value="InterPro"/>
</dbReference>
<name>A0A835HN39_9MAGN</name>
<keyword evidence="3" id="KW-1185">Reference proteome</keyword>
<gene>
    <name evidence="2" type="ORF">IFM89_001869</name>
</gene>
<evidence type="ECO:0000256" key="1">
    <source>
        <dbReference type="ARBA" id="ARBA00006974"/>
    </source>
</evidence>
<evidence type="ECO:0000313" key="2">
    <source>
        <dbReference type="EMBL" id="KAF9599923.1"/>
    </source>
</evidence>
<evidence type="ECO:0000313" key="3">
    <source>
        <dbReference type="Proteomes" id="UP000631114"/>
    </source>
</evidence>
<dbReference type="PANTHER" id="PTHR31374:SF423">
    <property type="entry name" value="SAUR-LIKE AUXIN-RESPONSIVE PROTEIN FAMILY"/>
    <property type="match status" value="1"/>
</dbReference>
<protein>
    <submittedName>
        <fullName evidence="2">Uncharacterized protein</fullName>
    </submittedName>
</protein>
<dbReference type="Proteomes" id="UP000631114">
    <property type="component" value="Unassembled WGS sequence"/>
</dbReference>
<sequence>MPKKLETEFRRKKAPKGHFVVYVGSDMRRYVVPMFYLKNSLFQQLLDKAAEEYGFDSQSSIVLPCDESNFERLMAFLAKSLD</sequence>
<accession>A0A835HN39</accession>